<dbReference type="SUPFAM" id="SSF56496">
    <property type="entry name" value="Fibrinogen C-terminal domain-like"/>
    <property type="match status" value="1"/>
</dbReference>
<keyword evidence="1" id="KW-0732">Signal</keyword>
<dbReference type="GO" id="GO:0005615">
    <property type="term" value="C:extracellular space"/>
    <property type="evidence" value="ECO:0007669"/>
    <property type="project" value="TreeGrafter"/>
</dbReference>
<dbReference type="Pfam" id="PF00147">
    <property type="entry name" value="Fibrinogen_C"/>
    <property type="match status" value="1"/>
</dbReference>
<dbReference type="Proteomes" id="UP001165740">
    <property type="component" value="Chromosome 10"/>
</dbReference>
<feature type="domain" description="Fibrinogen C-terminal" evidence="2">
    <location>
        <begin position="26"/>
        <end position="234"/>
    </location>
</feature>
<evidence type="ECO:0000259" key="2">
    <source>
        <dbReference type="PROSITE" id="PS51406"/>
    </source>
</evidence>
<sequence>MTLHVNAAVFGLLLFAITIQVSYAEDACPPPERFCTQRMNIANNAAFVRSYVPFLCDAKTDGGRWIIIQSRLHRDTSFNRNWTEYKNGFGTTCTDYWLGNEMIHQITSMNNFELRIDLFASGNRYYATYRNFKVGSEKDNYRLSLGEFFKGNADDDFRTHDNMSFSTPDRDNDNSPEQFCAQLYESGWWFNKCLKVNLNGQFDTTVTGKHVIWYVLTGYTESVTSVEMKIRKMN</sequence>
<proteinExistence type="predicted"/>
<dbReference type="AlphaFoldDB" id="A0A9W3BP89"/>
<dbReference type="PANTHER" id="PTHR19143:SF327">
    <property type="entry name" value="FI21813P1-RELATED"/>
    <property type="match status" value="1"/>
</dbReference>
<accession>A0A9W3BP89</accession>
<dbReference type="InterPro" id="IPR036056">
    <property type="entry name" value="Fibrinogen-like_C"/>
</dbReference>
<dbReference type="CDD" id="cd00087">
    <property type="entry name" value="FReD"/>
    <property type="match status" value="1"/>
</dbReference>
<dbReference type="InterPro" id="IPR014716">
    <property type="entry name" value="Fibrinogen_a/b/g_C_1"/>
</dbReference>
<evidence type="ECO:0000313" key="4">
    <source>
        <dbReference type="RefSeq" id="XP_055901233.1"/>
    </source>
</evidence>
<evidence type="ECO:0000313" key="3">
    <source>
        <dbReference type="Proteomes" id="UP001165740"/>
    </source>
</evidence>
<reference evidence="4" key="1">
    <citation type="submission" date="2025-08" db="UniProtKB">
        <authorList>
            <consortium name="RefSeq"/>
        </authorList>
    </citation>
    <scope>IDENTIFICATION</scope>
</reference>
<protein>
    <submittedName>
        <fullName evidence="4">Ficolin-1-like</fullName>
    </submittedName>
</protein>
<organism evidence="3 4">
    <name type="scientific">Biomphalaria glabrata</name>
    <name type="common">Bloodfluke planorb</name>
    <name type="synonym">Freshwater snail</name>
    <dbReference type="NCBI Taxonomy" id="6526"/>
    <lineage>
        <taxon>Eukaryota</taxon>
        <taxon>Metazoa</taxon>
        <taxon>Spiralia</taxon>
        <taxon>Lophotrochozoa</taxon>
        <taxon>Mollusca</taxon>
        <taxon>Gastropoda</taxon>
        <taxon>Heterobranchia</taxon>
        <taxon>Euthyneura</taxon>
        <taxon>Panpulmonata</taxon>
        <taxon>Hygrophila</taxon>
        <taxon>Lymnaeoidea</taxon>
        <taxon>Planorbidae</taxon>
        <taxon>Biomphalaria</taxon>
    </lineage>
</organism>
<dbReference type="OrthoDB" id="6121066at2759"/>
<feature type="chain" id="PRO_5040739631" evidence="1">
    <location>
        <begin position="25"/>
        <end position="234"/>
    </location>
</feature>
<dbReference type="Gene3D" id="3.90.215.10">
    <property type="entry name" value="Gamma Fibrinogen, chain A, domain 1"/>
    <property type="match status" value="1"/>
</dbReference>
<dbReference type="InterPro" id="IPR050373">
    <property type="entry name" value="Fibrinogen_C-term_domain"/>
</dbReference>
<dbReference type="InterPro" id="IPR002181">
    <property type="entry name" value="Fibrinogen_a/b/g_C_dom"/>
</dbReference>
<keyword evidence="3" id="KW-1185">Reference proteome</keyword>
<dbReference type="PROSITE" id="PS51406">
    <property type="entry name" value="FIBRINOGEN_C_2"/>
    <property type="match status" value="1"/>
</dbReference>
<dbReference type="OMA" id="TKEYWIG"/>
<dbReference type="SMART" id="SM00186">
    <property type="entry name" value="FBG"/>
    <property type="match status" value="1"/>
</dbReference>
<feature type="signal peptide" evidence="1">
    <location>
        <begin position="1"/>
        <end position="24"/>
    </location>
</feature>
<gene>
    <name evidence="4" type="primary">LOC129928855</name>
</gene>
<name>A0A9W3BP89_BIOGL</name>
<dbReference type="GeneID" id="129928855"/>
<evidence type="ECO:0000256" key="1">
    <source>
        <dbReference type="SAM" id="SignalP"/>
    </source>
</evidence>
<dbReference type="RefSeq" id="XP_055901233.1">
    <property type="nucleotide sequence ID" value="XM_056045258.1"/>
</dbReference>
<dbReference type="PANTHER" id="PTHR19143">
    <property type="entry name" value="FIBRINOGEN/TENASCIN/ANGIOPOEITIN"/>
    <property type="match status" value="1"/>
</dbReference>